<feature type="non-terminal residue" evidence="2">
    <location>
        <position position="1"/>
    </location>
</feature>
<sequence length="317" mass="35586">FSSISNATDFQLNHPATSSRIQTLEWKPLLPESWFKENSFSEALSREEVFVKERRRLALQGITSFQFDPLGSQILFNYGSGIYLGYVNKNGEFCPRPITPNISASAIYPVGMTNFPIAHSPQHGGISPISSPSTTDSSSTSVYCFSPSNSSLPRLDPKLGGCNRDLIAFIRDHDIWVTTPNGCETQLTFHNELDPNGTAALSCGVAEFVMQEEFYRYTGYYWGPPSIKTYMNDREKILYLQVSEAMVDLVSIPKPGSQGEVEEYRYPKAGTLNAVSDLQIVEFTPRYSEEEVTYGPVHKRLWGPAALDKLFPWVEYI</sequence>
<gene>
    <name evidence="2" type="ORF">AMORRO_LOCUS15678</name>
</gene>
<dbReference type="Gene3D" id="2.140.10.30">
    <property type="entry name" value="Dipeptidylpeptidase IV, N-terminal domain"/>
    <property type="match status" value="2"/>
</dbReference>
<evidence type="ECO:0000259" key="1">
    <source>
        <dbReference type="Pfam" id="PF00930"/>
    </source>
</evidence>
<dbReference type="Proteomes" id="UP000789342">
    <property type="component" value="Unassembled WGS sequence"/>
</dbReference>
<evidence type="ECO:0000313" key="3">
    <source>
        <dbReference type="Proteomes" id="UP000789342"/>
    </source>
</evidence>
<evidence type="ECO:0000313" key="2">
    <source>
        <dbReference type="EMBL" id="CAG8757169.1"/>
    </source>
</evidence>
<name>A0A9N9IZU4_9GLOM</name>
<dbReference type="OrthoDB" id="16520at2759"/>
<dbReference type="GO" id="GO:0006508">
    <property type="term" value="P:proteolysis"/>
    <property type="evidence" value="ECO:0007669"/>
    <property type="project" value="InterPro"/>
</dbReference>
<dbReference type="InterPro" id="IPR050278">
    <property type="entry name" value="Serine_Prot_S9B/DPPIV"/>
</dbReference>
<dbReference type="GO" id="GO:0008239">
    <property type="term" value="F:dipeptidyl-peptidase activity"/>
    <property type="evidence" value="ECO:0007669"/>
    <property type="project" value="TreeGrafter"/>
</dbReference>
<reference evidence="2" key="1">
    <citation type="submission" date="2021-06" db="EMBL/GenBank/DDBJ databases">
        <authorList>
            <person name="Kallberg Y."/>
            <person name="Tangrot J."/>
            <person name="Rosling A."/>
        </authorList>
    </citation>
    <scope>NUCLEOTIDE SEQUENCE</scope>
    <source>
        <strain evidence="2">CL551</strain>
    </source>
</reference>
<dbReference type="InterPro" id="IPR002469">
    <property type="entry name" value="Peptidase_S9B_N"/>
</dbReference>
<feature type="non-terminal residue" evidence="2">
    <location>
        <position position="317"/>
    </location>
</feature>
<accession>A0A9N9IZU4</accession>
<dbReference type="Pfam" id="PF00930">
    <property type="entry name" value="DPPIV_N"/>
    <property type="match status" value="1"/>
</dbReference>
<proteinExistence type="predicted"/>
<organism evidence="2 3">
    <name type="scientific">Acaulospora morrowiae</name>
    <dbReference type="NCBI Taxonomy" id="94023"/>
    <lineage>
        <taxon>Eukaryota</taxon>
        <taxon>Fungi</taxon>
        <taxon>Fungi incertae sedis</taxon>
        <taxon>Mucoromycota</taxon>
        <taxon>Glomeromycotina</taxon>
        <taxon>Glomeromycetes</taxon>
        <taxon>Diversisporales</taxon>
        <taxon>Acaulosporaceae</taxon>
        <taxon>Acaulospora</taxon>
    </lineage>
</organism>
<dbReference type="PANTHER" id="PTHR11731">
    <property type="entry name" value="PROTEASE FAMILY S9B,C DIPEPTIDYL-PEPTIDASE IV-RELATED"/>
    <property type="match status" value="1"/>
</dbReference>
<feature type="domain" description="Dipeptidylpeptidase IV N-terminal" evidence="1">
    <location>
        <begin position="164"/>
        <end position="284"/>
    </location>
</feature>
<dbReference type="AlphaFoldDB" id="A0A9N9IZU4"/>
<comment type="caution">
    <text evidence="2">The sequence shown here is derived from an EMBL/GenBank/DDBJ whole genome shotgun (WGS) entry which is preliminary data.</text>
</comment>
<keyword evidence="3" id="KW-1185">Reference proteome</keyword>
<protein>
    <submittedName>
        <fullName evidence="2">1558_t:CDS:1</fullName>
    </submittedName>
</protein>
<dbReference type="PANTHER" id="PTHR11731:SF193">
    <property type="entry name" value="DIPEPTIDYL PEPTIDASE 9"/>
    <property type="match status" value="1"/>
</dbReference>
<dbReference type="SUPFAM" id="SSF82171">
    <property type="entry name" value="DPP6 N-terminal domain-like"/>
    <property type="match status" value="1"/>
</dbReference>
<dbReference type="EMBL" id="CAJVPV010038724">
    <property type="protein sequence ID" value="CAG8757169.1"/>
    <property type="molecule type" value="Genomic_DNA"/>
</dbReference>